<gene>
    <name evidence="2" type="ORF">GOBAR_AA14591</name>
</gene>
<organism evidence="2 3">
    <name type="scientific">Gossypium barbadense</name>
    <name type="common">Sea Island cotton</name>
    <name type="synonym">Hibiscus barbadensis</name>
    <dbReference type="NCBI Taxonomy" id="3634"/>
    <lineage>
        <taxon>Eukaryota</taxon>
        <taxon>Viridiplantae</taxon>
        <taxon>Streptophyta</taxon>
        <taxon>Embryophyta</taxon>
        <taxon>Tracheophyta</taxon>
        <taxon>Spermatophyta</taxon>
        <taxon>Magnoliopsida</taxon>
        <taxon>eudicotyledons</taxon>
        <taxon>Gunneridae</taxon>
        <taxon>Pentapetalae</taxon>
        <taxon>rosids</taxon>
        <taxon>malvids</taxon>
        <taxon>Malvales</taxon>
        <taxon>Malvaceae</taxon>
        <taxon>Malvoideae</taxon>
        <taxon>Gossypium</taxon>
    </lineage>
</organism>
<dbReference type="AlphaFoldDB" id="A0A2P5XRV0"/>
<dbReference type="EMBL" id="KZ664350">
    <property type="protein sequence ID" value="PPS06053.1"/>
    <property type="molecule type" value="Genomic_DNA"/>
</dbReference>
<feature type="region of interest" description="Disordered" evidence="1">
    <location>
        <begin position="107"/>
        <end position="193"/>
    </location>
</feature>
<sequence length="379" mass="43394">MGFIYEAVDRAKRAIQQYYRYFTEYGKIIDNRWNFMHSNLHSAGFFLNPQFQFGVEHFLIETLKGTRSVIERLELSFDTQVRMLLLFRDKHETFDTPQAQRAWKEMNPGKIRSSSRYGGEYGVGTTSGHFRDRSGFDGNMFPKLRRDRSEPRAPSKGKGKKHTSVVFSSGRRSSSSNLGYSDSSTSTQGFYPPEQPLYFQPSHGYPQPYGQENQVKNAFKVKYRMLISSRSSKLSRNIEDTSHVVSSVLVSSIAKAKSMVDKGKTSASKARLIILTLMRNKKAVLLGPISKKIHGFLGDKENDPQDDESKAIELELEAEAESGSVIEMVKKSKEEGEDFSLEDEIDHVADLFITRFYKQMRLQKLLSFKRNQQMQEGNH</sequence>
<dbReference type="OrthoDB" id="997896at2759"/>
<dbReference type="InterPro" id="IPR008480">
    <property type="entry name" value="DUF761_pln"/>
</dbReference>
<dbReference type="Proteomes" id="UP000239757">
    <property type="component" value="Unassembled WGS sequence"/>
</dbReference>
<evidence type="ECO:0000313" key="2">
    <source>
        <dbReference type="EMBL" id="PPS06053.1"/>
    </source>
</evidence>
<evidence type="ECO:0000256" key="1">
    <source>
        <dbReference type="SAM" id="MobiDB-lite"/>
    </source>
</evidence>
<protein>
    <submittedName>
        <fullName evidence="2">Uncharacterized protein</fullName>
    </submittedName>
</protein>
<feature type="compositionally biased region" description="Low complexity" evidence="1">
    <location>
        <begin position="164"/>
        <end position="186"/>
    </location>
</feature>
<reference evidence="2 3" key="1">
    <citation type="submission" date="2015-01" db="EMBL/GenBank/DDBJ databases">
        <title>Genome of allotetraploid Gossypium barbadense reveals genomic plasticity and fiber elongation in cotton evolution.</title>
        <authorList>
            <person name="Chen X."/>
            <person name="Liu X."/>
            <person name="Zhao B."/>
            <person name="Zheng H."/>
            <person name="Hu Y."/>
            <person name="Lu G."/>
            <person name="Yang C."/>
            <person name="Chen J."/>
            <person name="Shan C."/>
            <person name="Zhang L."/>
            <person name="Zhou Y."/>
            <person name="Wang L."/>
            <person name="Guo W."/>
            <person name="Bai Y."/>
            <person name="Ruan J."/>
            <person name="Shangguan X."/>
            <person name="Mao Y."/>
            <person name="Jiang J."/>
            <person name="Zhu Y."/>
            <person name="Lei J."/>
            <person name="Kang H."/>
            <person name="Chen S."/>
            <person name="He X."/>
            <person name="Wang R."/>
            <person name="Wang Y."/>
            <person name="Chen J."/>
            <person name="Wang L."/>
            <person name="Yu S."/>
            <person name="Wang B."/>
            <person name="Wei J."/>
            <person name="Song S."/>
            <person name="Lu X."/>
            <person name="Gao Z."/>
            <person name="Gu W."/>
            <person name="Deng X."/>
            <person name="Ma D."/>
            <person name="Wang S."/>
            <person name="Liang W."/>
            <person name="Fang L."/>
            <person name="Cai C."/>
            <person name="Zhu X."/>
            <person name="Zhou B."/>
            <person name="Zhang Y."/>
            <person name="Chen Z."/>
            <person name="Xu S."/>
            <person name="Zhu R."/>
            <person name="Wang S."/>
            <person name="Zhang T."/>
            <person name="Zhao G."/>
        </authorList>
    </citation>
    <scope>NUCLEOTIDE SEQUENCE [LARGE SCALE GENOMIC DNA]</scope>
    <source>
        <strain evidence="3">cv. Xinhai21</strain>
        <tissue evidence="2">Leaf</tissue>
    </source>
</reference>
<dbReference type="Pfam" id="PF05553">
    <property type="entry name" value="DUF761"/>
    <property type="match status" value="1"/>
</dbReference>
<evidence type="ECO:0000313" key="3">
    <source>
        <dbReference type="Proteomes" id="UP000239757"/>
    </source>
</evidence>
<name>A0A2P5XRV0_GOSBA</name>
<dbReference type="PANTHER" id="PTHR33450">
    <property type="entry name" value="EMB|CAB67623.1-RELATED"/>
    <property type="match status" value="1"/>
</dbReference>
<dbReference type="PANTHER" id="PTHR33450:SF31">
    <property type="entry name" value="EMB|CAB67623.1"/>
    <property type="match status" value="1"/>
</dbReference>
<accession>A0A2P5XRV0</accession>
<proteinExistence type="predicted"/>